<evidence type="ECO:0000256" key="6">
    <source>
        <dbReference type="ARBA" id="ARBA00050943"/>
    </source>
</evidence>
<keyword evidence="13" id="KW-1185">Reference proteome</keyword>
<feature type="compositionally biased region" description="Basic and acidic residues" evidence="9">
    <location>
        <begin position="7"/>
        <end position="22"/>
    </location>
</feature>
<evidence type="ECO:0000256" key="4">
    <source>
        <dbReference type="ARBA" id="ARBA00023098"/>
    </source>
</evidence>
<dbReference type="Proteomes" id="UP000429229">
    <property type="component" value="Unassembled WGS sequence"/>
</dbReference>
<evidence type="ECO:0000256" key="1">
    <source>
        <dbReference type="ARBA" id="ARBA00006538"/>
    </source>
</evidence>
<dbReference type="EMBL" id="WTYR01000001">
    <property type="protein sequence ID" value="MXP09860.1"/>
    <property type="molecule type" value="Genomic_DNA"/>
</dbReference>
<evidence type="ECO:0000259" key="11">
    <source>
        <dbReference type="Pfam" id="PF13622"/>
    </source>
</evidence>
<evidence type="ECO:0000313" key="13">
    <source>
        <dbReference type="Proteomes" id="UP000429229"/>
    </source>
</evidence>
<evidence type="ECO:0000256" key="8">
    <source>
        <dbReference type="ARBA" id="ARBA00079653"/>
    </source>
</evidence>
<dbReference type="EC" id="3.1.2.20" evidence="5"/>
<dbReference type="Pfam" id="PF02551">
    <property type="entry name" value="Acyl_CoA_thio"/>
    <property type="match status" value="1"/>
</dbReference>
<dbReference type="CDD" id="cd03445">
    <property type="entry name" value="Thioesterase_II_repeat2"/>
    <property type="match status" value="1"/>
</dbReference>
<reference evidence="12 13" key="1">
    <citation type="submission" date="2019-12" db="EMBL/GenBank/DDBJ databases">
        <title>Genomic-based taxomic classification of the family Erythrobacteraceae.</title>
        <authorList>
            <person name="Xu L."/>
        </authorList>
    </citation>
    <scope>NUCLEOTIDE SEQUENCE [LARGE SCALE GENOMIC DNA]</scope>
    <source>
        <strain evidence="12 13">LMG 29519</strain>
    </source>
</reference>
<dbReference type="GO" id="GO:0009062">
    <property type="term" value="P:fatty acid catabolic process"/>
    <property type="evidence" value="ECO:0007669"/>
    <property type="project" value="TreeGrafter"/>
</dbReference>
<dbReference type="CDD" id="cd03444">
    <property type="entry name" value="Thioesterase_II_repeat1"/>
    <property type="match status" value="1"/>
</dbReference>
<comment type="catalytic activity">
    <reaction evidence="6">
        <text>a fatty acyl-CoA + H2O = a fatty acid + CoA + H(+)</text>
        <dbReference type="Rhea" id="RHEA:16781"/>
        <dbReference type="ChEBI" id="CHEBI:15377"/>
        <dbReference type="ChEBI" id="CHEBI:15378"/>
        <dbReference type="ChEBI" id="CHEBI:28868"/>
        <dbReference type="ChEBI" id="CHEBI:57287"/>
        <dbReference type="ChEBI" id="CHEBI:77636"/>
        <dbReference type="EC" id="3.1.2.20"/>
    </reaction>
    <physiologicalReaction direction="left-to-right" evidence="6">
        <dbReference type="Rhea" id="RHEA:16782"/>
    </physiologicalReaction>
</comment>
<dbReference type="GO" id="GO:0006637">
    <property type="term" value="P:acyl-CoA metabolic process"/>
    <property type="evidence" value="ECO:0007669"/>
    <property type="project" value="InterPro"/>
</dbReference>
<dbReference type="GO" id="GO:0047617">
    <property type="term" value="F:fatty acyl-CoA hydrolase activity"/>
    <property type="evidence" value="ECO:0007669"/>
    <property type="project" value="UniProtKB-EC"/>
</dbReference>
<dbReference type="SUPFAM" id="SSF54637">
    <property type="entry name" value="Thioesterase/thiol ester dehydrase-isomerase"/>
    <property type="match status" value="2"/>
</dbReference>
<evidence type="ECO:0000259" key="10">
    <source>
        <dbReference type="Pfam" id="PF02551"/>
    </source>
</evidence>
<name>A0A6I4U1I1_9SPHN</name>
<protein>
    <recommendedName>
        <fullName evidence="7">Acyl-CoA thioesterase 2</fullName>
        <ecNumber evidence="5">3.1.2.20</ecNumber>
    </recommendedName>
    <alternativeName>
        <fullName evidence="8">Thioesterase II</fullName>
    </alternativeName>
</protein>
<dbReference type="Gene3D" id="2.40.160.210">
    <property type="entry name" value="Acyl-CoA thioesterase, double hotdog domain"/>
    <property type="match status" value="1"/>
</dbReference>
<comment type="similarity">
    <text evidence="1">Belongs to the C/M/P thioester hydrolase family.</text>
</comment>
<comment type="caution">
    <text evidence="12">The sequence shown here is derived from an EMBL/GenBank/DDBJ whole genome shotgun (WGS) entry which is preliminary data.</text>
</comment>
<sequence>MPSCMNDTERTADERHPSPKDLVDGLVTLLTPEETVGHDIYRGPRKGDGVGRVFGGQVIAQALRAAEMTVEDDRPPHSLHAYFLRGGSEDYDIELAVDRQFDGRSFSNRRVVAKQKGTPILNLAASFQRPEEGLEHVDATMPDVPSADELRPEMEIRAEMANSLEDERAREFMLRPRAIELRNIDAPHWQSSEPRDPVSHTWFRAVAPMPDDASLHRAALAYASDYMLLGTSALPHGLSWWRNELKGASLDHAVWFHRPARLDEWLLYATDSPWSGGGRGFNRGSVFNQDGELVASVAQEGVIRKMRKDS</sequence>
<dbReference type="InterPro" id="IPR042171">
    <property type="entry name" value="Acyl-CoA_hotdog"/>
</dbReference>
<dbReference type="OrthoDB" id="9781019at2"/>
<feature type="domain" description="Acyl-CoA thioesterase 2 C-terminal" evidence="10">
    <location>
        <begin position="199"/>
        <end position="302"/>
    </location>
</feature>
<evidence type="ECO:0000256" key="5">
    <source>
        <dbReference type="ARBA" id="ARBA00038894"/>
    </source>
</evidence>
<evidence type="ECO:0000256" key="3">
    <source>
        <dbReference type="ARBA" id="ARBA00022801"/>
    </source>
</evidence>
<evidence type="ECO:0000256" key="9">
    <source>
        <dbReference type="SAM" id="MobiDB-lite"/>
    </source>
</evidence>
<evidence type="ECO:0000256" key="2">
    <source>
        <dbReference type="ARBA" id="ARBA00011881"/>
    </source>
</evidence>
<feature type="domain" description="Acyl-CoA thioesterase-like N-terminal HotDog" evidence="11">
    <location>
        <begin position="50"/>
        <end position="128"/>
    </location>
</feature>
<dbReference type="Pfam" id="PF13622">
    <property type="entry name" value="4HBT_3"/>
    <property type="match status" value="1"/>
</dbReference>
<dbReference type="PANTHER" id="PTHR11066:SF34">
    <property type="entry name" value="ACYL-COENZYME A THIOESTERASE 8"/>
    <property type="match status" value="1"/>
</dbReference>
<gene>
    <name evidence="12" type="ORF">GRI68_06675</name>
</gene>
<keyword evidence="3" id="KW-0378">Hydrolase</keyword>
<dbReference type="AlphaFoldDB" id="A0A6I4U1I1"/>
<dbReference type="InterPro" id="IPR025652">
    <property type="entry name" value="TesB_C"/>
</dbReference>
<evidence type="ECO:0000313" key="12">
    <source>
        <dbReference type="EMBL" id="MXP09860.1"/>
    </source>
</evidence>
<accession>A0A6I4U1I1</accession>
<dbReference type="InterPro" id="IPR049449">
    <property type="entry name" value="TesB_ACOT8-like_N"/>
</dbReference>
<organism evidence="12 13">
    <name type="scientific">Alteriqipengyuania halimionae</name>
    <dbReference type="NCBI Taxonomy" id="1926630"/>
    <lineage>
        <taxon>Bacteria</taxon>
        <taxon>Pseudomonadati</taxon>
        <taxon>Pseudomonadota</taxon>
        <taxon>Alphaproteobacteria</taxon>
        <taxon>Sphingomonadales</taxon>
        <taxon>Erythrobacteraceae</taxon>
        <taxon>Alteriqipengyuania</taxon>
    </lineage>
</organism>
<keyword evidence="4" id="KW-0443">Lipid metabolism</keyword>
<dbReference type="PANTHER" id="PTHR11066">
    <property type="entry name" value="ACYL-COA THIOESTERASE"/>
    <property type="match status" value="1"/>
</dbReference>
<dbReference type="GO" id="GO:0005829">
    <property type="term" value="C:cytosol"/>
    <property type="evidence" value="ECO:0007669"/>
    <property type="project" value="TreeGrafter"/>
</dbReference>
<comment type="subunit">
    <text evidence="2">Homotetramer.</text>
</comment>
<feature type="region of interest" description="Disordered" evidence="9">
    <location>
        <begin position="1"/>
        <end position="22"/>
    </location>
</feature>
<proteinExistence type="inferred from homology"/>
<dbReference type="InterPro" id="IPR003703">
    <property type="entry name" value="Acyl_CoA_thio"/>
</dbReference>
<dbReference type="InterPro" id="IPR029069">
    <property type="entry name" value="HotDog_dom_sf"/>
</dbReference>
<dbReference type="FunFam" id="2.40.160.210:FF:000001">
    <property type="entry name" value="Acyl-CoA thioesterase II"/>
    <property type="match status" value="1"/>
</dbReference>
<evidence type="ECO:0000256" key="7">
    <source>
        <dbReference type="ARBA" id="ARBA00071120"/>
    </source>
</evidence>